<organism evidence="1 2">
    <name type="scientific">Bradyrhizobium aeschynomenes</name>
    <dbReference type="NCBI Taxonomy" id="2734909"/>
    <lineage>
        <taxon>Bacteria</taxon>
        <taxon>Pseudomonadati</taxon>
        <taxon>Pseudomonadota</taxon>
        <taxon>Alphaproteobacteria</taxon>
        <taxon>Hyphomicrobiales</taxon>
        <taxon>Nitrobacteraceae</taxon>
        <taxon>Bradyrhizobium</taxon>
    </lineage>
</organism>
<evidence type="ECO:0000313" key="1">
    <source>
        <dbReference type="EMBL" id="NPU64582.1"/>
    </source>
</evidence>
<evidence type="ECO:0000313" key="2">
    <source>
        <dbReference type="Proteomes" id="UP000886476"/>
    </source>
</evidence>
<dbReference type="Proteomes" id="UP000886476">
    <property type="component" value="Unassembled WGS sequence"/>
</dbReference>
<protein>
    <submittedName>
        <fullName evidence="1">Uncharacterized protein</fullName>
    </submittedName>
</protein>
<sequence length="103" mass="11526">MKDWLSGLEVVSQVVVADLLTTVTDGFQTVSGWWGTMEVEALDLLTSPLETFLDHEQQLIDIARRRKVAMREVDACKILRAAGFAHSVAFPIALLHEFYPVNP</sequence>
<dbReference type="RefSeq" id="WP_172109617.1">
    <property type="nucleotide sequence ID" value="NZ_JABFDN010000001.1"/>
</dbReference>
<gene>
    <name evidence="1" type="ORF">HL667_06190</name>
</gene>
<dbReference type="EMBL" id="JABFDN010000001">
    <property type="protein sequence ID" value="NPU64582.1"/>
    <property type="molecule type" value="Genomic_DNA"/>
</dbReference>
<proteinExistence type="predicted"/>
<comment type="caution">
    <text evidence="1">The sequence shown here is derived from an EMBL/GenBank/DDBJ whole genome shotgun (WGS) entry which is preliminary data.</text>
</comment>
<keyword evidence="2" id="KW-1185">Reference proteome</keyword>
<reference evidence="1" key="1">
    <citation type="submission" date="2020-05" db="EMBL/GenBank/DDBJ databases">
        <title>Nod-independent and nitrogen-fixing Bradyrhizobium aeschynomene sp. nov. isolated from nodules of Aeschynomene indica.</title>
        <authorList>
            <person name="Zhang Z."/>
        </authorList>
    </citation>
    <scope>NUCLEOTIDE SEQUENCE</scope>
    <source>
        <strain evidence="1">83012</strain>
    </source>
</reference>
<name>A0ABX2CB42_9BRAD</name>
<accession>A0ABX2CB42</accession>